<keyword evidence="1" id="KW-0812">Transmembrane</keyword>
<evidence type="ECO:0000256" key="1">
    <source>
        <dbReference type="SAM" id="Phobius"/>
    </source>
</evidence>
<dbReference type="EMBL" id="AFNT02000067">
    <property type="protein sequence ID" value="ERJ04612.1"/>
    <property type="molecule type" value="Genomic_DNA"/>
</dbReference>
<dbReference type="Proteomes" id="UP000003861">
    <property type="component" value="Unassembled WGS sequence"/>
</dbReference>
<accession>U2DET8</accession>
<reference evidence="2 3" key="1">
    <citation type="journal article" date="2011" name="J. Bacteriol.">
        <title>Genome sequence of Halorhabdus tiamatea, the first archaeon isolated from a deep-sea anoxic brine lake.</title>
        <authorList>
            <person name="Antunes A."/>
            <person name="Alam I."/>
            <person name="Bajic V.B."/>
            <person name="Stingl U."/>
        </authorList>
    </citation>
    <scope>NUCLEOTIDE SEQUENCE [LARGE SCALE GENOMIC DNA]</scope>
    <source>
        <strain evidence="2 3">SARL4B</strain>
    </source>
</reference>
<comment type="caution">
    <text evidence="2">The sequence shown here is derived from an EMBL/GenBank/DDBJ whole genome shotgun (WGS) entry which is preliminary data.</text>
</comment>
<evidence type="ECO:0000313" key="2">
    <source>
        <dbReference type="EMBL" id="ERJ04612.1"/>
    </source>
</evidence>
<evidence type="ECO:0000313" key="3">
    <source>
        <dbReference type="Proteomes" id="UP000003861"/>
    </source>
</evidence>
<keyword evidence="1" id="KW-1133">Transmembrane helix</keyword>
<dbReference type="AlphaFoldDB" id="U2DET8"/>
<proteinExistence type="predicted"/>
<feature type="transmembrane region" description="Helical" evidence="1">
    <location>
        <begin position="45"/>
        <end position="62"/>
    </location>
</feature>
<sequence length="63" mass="6918">MNLDDGKTVWPSQEEVDRLLDAVDDAVTGVAMCLGVRCGLRTEEIVFLLMVVALLLVARPGFR</sequence>
<keyword evidence="1" id="KW-0472">Membrane</keyword>
<organism evidence="2 3">
    <name type="scientific">Halorhabdus tiamatea SARL4B</name>
    <dbReference type="NCBI Taxonomy" id="1033806"/>
    <lineage>
        <taxon>Archaea</taxon>
        <taxon>Methanobacteriati</taxon>
        <taxon>Methanobacteriota</taxon>
        <taxon>Stenosarchaea group</taxon>
        <taxon>Halobacteria</taxon>
        <taxon>Halobacteriales</taxon>
        <taxon>Haloarculaceae</taxon>
        <taxon>Halorhabdus</taxon>
    </lineage>
</organism>
<reference evidence="2 3" key="2">
    <citation type="journal article" date="2013" name="PLoS ONE">
        <title>INDIGO - INtegrated Data Warehouse of MIcrobial GenOmes with Examples from the Red Sea Extremophiles.</title>
        <authorList>
            <person name="Alam I."/>
            <person name="Antunes A."/>
            <person name="Kamau A.A."/>
            <person name="Ba Alawi W."/>
            <person name="Kalkatawi M."/>
            <person name="Stingl U."/>
            <person name="Bajic V.B."/>
        </authorList>
    </citation>
    <scope>NUCLEOTIDE SEQUENCE [LARGE SCALE GENOMIC DNA]</scope>
    <source>
        <strain evidence="2 3">SARL4B</strain>
    </source>
</reference>
<name>U2DET8_9EURY</name>
<gene>
    <name evidence="2" type="ORF">HLRTI_003431</name>
</gene>
<dbReference type="RefSeq" id="WP_008524318.1">
    <property type="nucleotide sequence ID" value="NC_021921.1"/>
</dbReference>
<protein>
    <submittedName>
        <fullName evidence="2">Putative phage integrase protein</fullName>
    </submittedName>
</protein>
<dbReference type="GeneID" id="23799720"/>